<evidence type="ECO:0000313" key="4">
    <source>
        <dbReference type="Proteomes" id="UP001525379"/>
    </source>
</evidence>
<evidence type="ECO:0000259" key="2">
    <source>
        <dbReference type="Pfam" id="PF26572"/>
    </source>
</evidence>
<dbReference type="RefSeq" id="WP_159421600.1">
    <property type="nucleotide sequence ID" value="NZ_JALXSQ010000027.1"/>
</dbReference>
<dbReference type="Pfam" id="PF26035">
    <property type="entry name" value="DUF8010"/>
    <property type="match status" value="1"/>
</dbReference>
<evidence type="ECO:0000313" key="3">
    <source>
        <dbReference type="EMBL" id="MCT2043132.1"/>
    </source>
</evidence>
<keyword evidence="4" id="KW-1185">Reference proteome</keyword>
<gene>
    <name evidence="3" type="ORF">M3D15_07285</name>
</gene>
<dbReference type="InterPro" id="IPR058498">
    <property type="entry name" value="DUF8185"/>
</dbReference>
<feature type="domain" description="DUF8185" evidence="2">
    <location>
        <begin position="120"/>
        <end position="228"/>
    </location>
</feature>
<feature type="domain" description="DUF8010" evidence="1">
    <location>
        <begin position="3"/>
        <end position="73"/>
    </location>
</feature>
<comment type="caution">
    <text evidence="3">The sequence shown here is derived from an EMBL/GenBank/DDBJ whole genome shotgun (WGS) entry which is preliminary data.</text>
</comment>
<name>A0ABT2HXS6_9MICO</name>
<sequence>MSATIRFADPAGGRDLMTYLRRAARIEDGSVRIVAEPGFIAVWTPVLRPQGLLDAEPIVLGLRVMKGEIVGADESDLRDGVFDAVMPIRGFLDRFAHEAPGQEVELPVERRNDAWAGVLPSREGWQAIGELDEPSLNKVARSGIQQVGKALDELKQAGNEDQQKLAEARTATWMRPIPHGLPAGVAFGAFALGFLAPEGSEAGRVQVAEQRGWKRLSTLRGHVLVRVKERPAA</sequence>
<organism evidence="3 4">
    <name type="scientific">Pseudoclavibacter albus</name>
    <dbReference type="NCBI Taxonomy" id="272241"/>
    <lineage>
        <taxon>Bacteria</taxon>
        <taxon>Bacillati</taxon>
        <taxon>Actinomycetota</taxon>
        <taxon>Actinomycetes</taxon>
        <taxon>Micrococcales</taxon>
        <taxon>Microbacteriaceae</taxon>
        <taxon>Pseudoclavibacter</taxon>
    </lineage>
</organism>
<proteinExistence type="predicted"/>
<dbReference type="InterPro" id="IPR058323">
    <property type="entry name" value="DUF8010"/>
</dbReference>
<accession>A0ABT2HXS6</accession>
<reference evidence="3 4" key="1">
    <citation type="submission" date="2022-04" db="EMBL/GenBank/DDBJ databases">
        <title>Human microbiome associated bacterial genomes.</title>
        <authorList>
            <person name="Sandstrom S."/>
            <person name="Salamzade R."/>
            <person name="Kalan L.R."/>
        </authorList>
    </citation>
    <scope>NUCLEOTIDE SEQUENCE [LARGE SCALE GENOMIC DNA]</scope>
    <source>
        <strain evidence="4">p3-SID1799</strain>
    </source>
</reference>
<dbReference type="Pfam" id="PF26572">
    <property type="entry name" value="DUF8185"/>
    <property type="match status" value="1"/>
</dbReference>
<dbReference type="Proteomes" id="UP001525379">
    <property type="component" value="Unassembled WGS sequence"/>
</dbReference>
<protein>
    <submittedName>
        <fullName evidence="3">Uncharacterized protein</fullName>
    </submittedName>
</protein>
<dbReference type="EMBL" id="JALXSQ010000027">
    <property type="protein sequence ID" value="MCT2043132.1"/>
    <property type="molecule type" value="Genomic_DNA"/>
</dbReference>
<evidence type="ECO:0000259" key="1">
    <source>
        <dbReference type="Pfam" id="PF26035"/>
    </source>
</evidence>